<feature type="compositionally biased region" description="Acidic residues" evidence="1">
    <location>
        <begin position="392"/>
        <end position="424"/>
    </location>
</feature>
<protein>
    <submittedName>
        <fullName evidence="2">Uncharacterized protein</fullName>
    </submittedName>
</protein>
<evidence type="ECO:0000313" key="3">
    <source>
        <dbReference type="Proteomes" id="UP000729357"/>
    </source>
</evidence>
<feature type="compositionally biased region" description="Low complexity" evidence="1">
    <location>
        <begin position="342"/>
        <end position="352"/>
    </location>
</feature>
<accession>A0A9P8JWV5</accession>
<feature type="compositionally biased region" description="Basic residues" evidence="1">
    <location>
        <begin position="372"/>
        <end position="385"/>
    </location>
</feature>
<comment type="caution">
    <text evidence="2">The sequence shown here is derived from an EMBL/GenBank/DDBJ whole genome shotgun (WGS) entry which is preliminary data.</text>
</comment>
<reference evidence="2" key="2">
    <citation type="submission" date="2021-08" db="EMBL/GenBank/DDBJ databases">
        <authorList>
            <person name="Gostincar C."/>
            <person name="Sun X."/>
            <person name="Song Z."/>
            <person name="Gunde-Cimerman N."/>
        </authorList>
    </citation>
    <scope>NUCLEOTIDE SEQUENCE</scope>
    <source>
        <strain evidence="2">EXF-9298</strain>
    </source>
</reference>
<sequence length="598" mass="66777">MCYHRYTSHPCGHKSQSLGKCTVDILATQVLFCNNYHVLSDVSLNSCGVSYCKEDKETAYWVENGSTLLTACNDDLADLKYRLQTLHRELLVAADYKKAFGSLQEKEVDRARSKHEEYVELRQRFAETRDRRQLILDGIKKAKEKQQAIHADKIRRVQQYVNAHNQQSANAASPQNIPRVDHLFEGGRLMERADSSIWETGDTSATPCRPTTNLFVSPFRHTPNPLDSSALAYSTPPSLATPISLADRRAEVMSSPSPRKKRRGRPPKSSQMDDVKIRSQITSEVPSYGAQTNNDQSPVVDNQRPVSKRQTAKRSSKKESPVQHISPASVRRSGRTKHRVSYAESPSPSPEHSASDQPEHDVELAAASQYKRSTRATRATRSKKKSQQDDVYATDEDDDDEEDHDLDDDGEWQGDEGNGEDNMDIEPTPVSKARSITKRTAASPPSNSRPTKRQAMIALRNTVHSGSDDAESMDIDAEHDVLDLDHGYTYTTAQSMTSKGAYDMPSTPQTHNMAIENRSNLLYHTKPTANESVSNAVNFQGQNSEDPDVSPLRRSDWLNGLDGADTVLSLADVNDSYNYDFDVYAMSRIVADLDAQRG</sequence>
<evidence type="ECO:0000256" key="1">
    <source>
        <dbReference type="SAM" id="MobiDB-lite"/>
    </source>
</evidence>
<feature type="region of interest" description="Disordered" evidence="1">
    <location>
        <begin position="239"/>
        <end position="453"/>
    </location>
</feature>
<feature type="compositionally biased region" description="Polar residues" evidence="1">
    <location>
        <begin position="438"/>
        <end position="449"/>
    </location>
</feature>
<dbReference type="Proteomes" id="UP000729357">
    <property type="component" value="Unassembled WGS sequence"/>
</dbReference>
<feature type="compositionally biased region" description="Basic residues" evidence="1">
    <location>
        <begin position="306"/>
        <end position="316"/>
    </location>
</feature>
<proteinExistence type="predicted"/>
<reference evidence="2" key="1">
    <citation type="journal article" date="2021" name="J Fungi (Basel)">
        <title>Virulence traits and population genomics of the black yeast Aureobasidium melanogenum.</title>
        <authorList>
            <person name="Cernosa A."/>
            <person name="Sun X."/>
            <person name="Gostincar C."/>
            <person name="Fang C."/>
            <person name="Gunde-Cimerman N."/>
            <person name="Song Z."/>
        </authorList>
    </citation>
    <scope>NUCLEOTIDE SEQUENCE</scope>
    <source>
        <strain evidence="2">EXF-9298</strain>
    </source>
</reference>
<keyword evidence="3" id="KW-1185">Reference proteome</keyword>
<organism evidence="2 3">
    <name type="scientific">Aureobasidium melanogenum</name>
    <name type="common">Aureobasidium pullulans var. melanogenum</name>
    <dbReference type="NCBI Taxonomy" id="46634"/>
    <lineage>
        <taxon>Eukaryota</taxon>
        <taxon>Fungi</taxon>
        <taxon>Dikarya</taxon>
        <taxon>Ascomycota</taxon>
        <taxon>Pezizomycotina</taxon>
        <taxon>Dothideomycetes</taxon>
        <taxon>Dothideomycetidae</taxon>
        <taxon>Dothideales</taxon>
        <taxon>Saccotheciaceae</taxon>
        <taxon>Aureobasidium</taxon>
    </lineage>
</organism>
<gene>
    <name evidence="2" type="ORF">KCU98_g6415</name>
</gene>
<feature type="compositionally biased region" description="Basic and acidic residues" evidence="1">
    <location>
        <begin position="353"/>
        <end position="363"/>
    </location>
</feature>
<name>A0A9P8JWV5_AURME</name>
<evidence type="ECO:0000313" key="2">
    <source>
        <dbReference type="EMBL" id="KAG9982970.1"/>
    </source>
</evidence>
<feature type="non-terminal residue" evidence="2">
    <location>
        <position position="598"/>
    </location>
</feature>
<feature type="compositionally biased region" description="Polar residues" evidence="1">
    <location>
        <begin position="279"/>
        <end position="305"/>
    </location>
</feature>
<dbReference type="EMBL" id="JAHFXS010000652">
    <property type="protein sequence ID" value="KAG9982970.1"/>
    <property type="molecule type" value="Genomic_DNA"/>
</dbReference>
<dbReference type="AlphaFoldDB" id="A0A9P8JWV5"/>